<sequence>MSRVSPEPGPSNSGSQEKLKNIKLNICVSTEESKKETTEVYSKIYNTIRKSTGATTDDHGGYLPGLVLSVIGDSESYVPKSWNTTEFESGLLQTVKGAKKSWIIYRGNNDGVSSLVDIALKGSTLVDDNYMDQDNERNGGNQKVTLVAIKPWIDPKNLEYSSTPEKENGRWIFQLKFEPNCPDNKTELIWFNNYLANLLSELSRQYTPLLTNESKVVLNMRVPVVIIAVEGDVSTIHQIKSCIQRNVPVLLVKGSGKAVDFIIEFIKETSCSEKRRILAENAALLLGIYITADEYEDLKNMMEEIEKYRYLVTIFDLHSKTGGKMEDAIVKAILKGWSLPGVHAKKSPTESSQSFTRFETWTPNDANKLDQGTANSKKGMLELNSSVKIPLPANIYETEKMTYVEPVSPVIVPNNNEITSRTMSSTSFNVVKTPDELMNVPPVSHAIVTNETSIEKDQNTKSSTTLNFVDKTEEITIVTNETSNHANDKEQTTKNSTTLNVVDKTGTY</sequence>
<evidence type="ECO:0000313" key="4">
    <source>
        <dbReference type="Proteomes" id="UP000507470"/>
    </source>
</evidence>
<dbReference type="Pfam" id="PF18139">
    <property type="entry name" value="LSDAT_euk"/>
    <property type="match status" value="1"/>
</dbReference>
<gene>
    <name evidence="3" type="ORF">MCOR_32739</name>
</gene>
<dbReference type="InterPro" id="IPR041491">
    <property type="entry name" value="TRPM_SLOG"/>
</dbReference>
<dbReference type="OrthoDB" id="10029073at2759"/>
<dbReference type="InterPro" id="IPR050927">
    <property type="entry name" value="TRPM"/>
</dbReference>
<feature type="region of interest" description="Disordered" evidence="1">
    <location>
        <begin position="483"/>
        <end position="508"/>
    </location>
</feature>
<dbReference type="GO" id="GO:0099604">
    <property type="term" value="F:ligand-gated calcium channel activity"/>
    <property type="evidence" value="ECO:0007669"/>
    <property type="project" value="TreeGrafter"/>
</dbReference>
<dbReference type="AlphaFoldDB" id="A0A6J8CTZ3"/>
<feature type="domain" description="TRPM SLOG" evidence="2">
    <location>
        <begin position="212"/>
        <end position="272"/>
    </location>
</feature>
<dbReference type="PANTHER" id="PTHR13800:SF12">
    <property type="entry name" value="TRANSIENT RECEPTOR POTENTIAL CATION CHANNEL SUBFAMILY M MEMBER-LIKE 2"/>
    <property type="match status" value="1"/>
</dbReference>
<evidence type="ECO:0000313" key="3">
    <source>
        <dbReference type="EMBL" id="CAC5398362.1"/>
    </source>
</evidence>
<dbReference type="PANTHER" id="PTHR13800">
    <property type="entry name" value="TRANSIENT RECEPTOR POTENTIAL CATION CHANNEL, SUBFAMILY M, MEMBER 6"/>
    <property type="match status" value="1"/>
</dbReference>
<protein>
    <recommendedName>
        <fullName evidence="2">TRPM SLOG domain-containing protein</fullName>
    </recommendedName>
</protein>
<keyword evidence="4" id="KW-1185">Reference proteome</keyword>
<feature type="compositionally biased region" description="Polar residues" evidence="1">
    <location>
        <begin position="493"/>
        <end position="508"/>
    </location>
</feature>
<dbReference type="Proteomes" id="UP000507470">
    <property type="component" value="Unassembled WGS sequence"/>
</dbReference>
<accession>A0A6J8CTZ3</accession>
<dbReference type="EMBL" id="CACVKT020005897">
    <property type="protein sequence ID" value="CAC5398362.1"/>
    <property type="molecule type" value="Genomic_DNA"/>
</dbReference>
<reference evidence="3 4" key="1">
    <citation type="submission" date="2020-06" db="EMBL/GenBank/DDBJ databases">
        <authorList>
            <person name="Li R."/>
            <person name="Bekaert M."/>
        </authorList>
    </citation>
    <scope>NUCLEOTIDE SEQUENCE [LARGE SCALE GENOMIC DNA]</scope>
    <source>
        <strain evidence="4">wild</strain>
    </source>
</reference>
<proteinExistence type="predicted"/>
<organism evidence="3 4">
    <name type="scientific">Mytilus coruscus</name>
    <name type="common">Sea mussel</name>
    <dbReference type="NCBI Taxonomy" id="42192"/>
    <lineage>
        <taxon>Eukaryota</taxon>
        <taxon>Metazoa</taxon>
        <taxon>Spiralia</taxon>
        <taxon>Lophotrochozoa</taxon>
        <taxon>Mollusca</taxon>
        <taxon>Bivalvia</taxon>
        <taxon>Autobranchia</taxon>
        <taxon>Pteriomorphia</taxon>
        <taxon>Mytilida</taxon>
        <taxon>Mytiloidea</taxon>
        <taxon>Mytilidae</taxon>
        <taxon>Mytilinae</taxon>
        <taxon>Mytilus</taxon>
    </lineage>
</organism>
<name>A0A6J8CTZ3_MYTCO</name>
<evidence type="ECO:0000259" key="2">
    <source>
        <dbReference type="Pfam" id="PF18139"/>
    </source>
</evidence>
<evidence type="ECO:0000256" key="1">
    <source>
        <dbReference type="SAM" id="MobiDB-lite"/>
    </source>
</evidence>
<dbReference type="GO" id="GO:0005886">
    <property type="term" value="C:plasma membrane"/>
    <property type="evidence" value="ECO:0007669"/>
    <property type="project" value="TreeGrafter"/>
</dbReference>